<dbReference type="Proteomes" id="UP000373449">
    <property type="component" value="Unassembled WGS sequence"/>
</dbReference>
<organism evidence="1 3">
    <name type="scientific">Budvicia aquatica</name>
    <dbReference type="NCBI Taxonomy" id="82979"/>
    <lineage>
        <taxon>Bacteria</taxon>
        <taxon>Pseudomonadati</taxon>
        <taxon>Pseudomonadota</taxon>
        <taxon>Gammaproteobacteria</taxon>
        <taxon>Enterobacterales</taxon>
        <taxon>Budviciaceae</taxon>
        <taxon>Budvicia</taxon>
    </lineage>
</organism>
<dbReference type="AlphaFoldDB" id="A0A2C6DTN4"/>
<sequence length="317" mass="36984">MTRYQEILQFSQMYNKREKYLTNIESREKSLLERFQRAINSTTNTPKIYAGTDVYYNLNYTYGESYTWLLMNKHQQNNQALCNFIAVTFMNMFVSGVAEYEGYYGYSTSFNRQGYQLLMLMATHNVEMANFCYPGLKDNVANGVLTKSVLGLKASHVSPQRLGILGYGILASIHNEAFNWNTVQIPYDPLYTNFVKNILYSEDEVLISEGIHSLLDSHLTWSSRGLYLEEEAPSVGYDYSEYYSLLWPFEYQAIKNIRGQRGLTTPKITHPLCENLLATTEHRTDFSQWQAPEWFFPLMDRLIEIEPRIAEAKRFFK</sequence>
<reference evidence="1" key="2">
    <citation type="submission" date="2017-09" db="EMBL/GenBank/DDBJ databases">
        <title>FDA dAtabase for Regulatory Grade micrObial Sequences (FDA-ARGOS): Supporting development and validation of Infectious Disease Dx tests.</title>
        <authorList>
            <person name="Minogue T."/>
            <person name="Wolcott M."/>
            <person name="Wasieloski L."/>
            <person name="Aguilar W."/>
            <person name="Moore D."/>
            <person name="Tallon L.J."/>
            <person name="Sadzewicz L."/>
            <person name="Ott S."/>
            <person name="Zhao X."/>
            <person name="Nagaraj S."/>
            <person name="Vavikolanu K."/>
            <person name="Aluvathingal J."/>
            <person name="Nadendla S."/>
            <person name="Sichtig H."/>
        </authorList>
    </citation>
    <scope>NUCLEOTIDE SEQUENCE</scope>
    <source>
        <strain evidence="1">FDAARGOS_387</strain>
    </source>
</reference>
<dbReference type="Proteomes" id="UP000224974">
    <property type="component" value="Unassembled WGS sequence"/>
</dbReference>
<name>A0A2C6DTN4_9GAMM</name>
<keyword evidence="3" id="KW-1185">Reference proteome</keyword>
<proteinExistence type="predicted"/>
<dbReference type="RefSeq" id="WP_051323287.1">
    <property type="nucleotide sequence ID" value="NZ_CAADJA010000002.1"/>
</dbReference>
<reference evidence="3" key="1">
    <citation type="submission" date="2017-09" db="EMBL/GenBank/DDBJ databases">
        <title>FDA dAtabase for Regulatory Grade micrObial Sequences (FDA-ARGOS): Supporting development and validation of Infectious Disease Dx tests.</title>
        <authorList>
            <person name="Minogue T."/>
            <person name="Wolcott M."/>
            <person name="Wasieloski L."/>
            <person name="Aguilar W."/>
            <person name="Moore D."/>
            <person name="Tallon L."/>
            <person name="Sadzewicz L."/>
            <person name="Ott S."/>
            <person name="Zhao X."/>
            <person name="Nagaraj S."/>
            <person name="Vavikolanu K."/>
            <person name="Aluvathingal J."/>
            <person name="Nadendla S."/>
            <person name="Sichtig H."/>
        </authorList>
    </citation>
    <scope>NUCLEOTIDE SEQUENCE [LARGE SCALE GENOMIC DNA]</scope>
    <source>
        <strain evidence="3">FDAARGOS_387</strain>
    </source>
</reference>
<gene>
    <name evidence="1" type="ORF">CRN84_21340</name>
    <name evidence="2" type="ORF">NCTC12282_05837</name>
</gene>
<dbReference type="STRING" id="1111728.GCA_000427805_01465"/>
<protein>
    <submittedName>
        <fullName evidence="1">Uncharacterized protein</fullName>
    </submittedName>
</protein>
<dbReference type="EMBL" id="CAADJA010000002">
    <property type="protein sequence ID" value="VFS52446.1"/>
    <property type="molecule type" value="Genomic_DNA"/>
</dbReference>
<dbReference type="OrthoDB" id="6464972at2"/>
<evidence type="ECO:0000313" key="3">
    <source>
        <dbReference type="Proteomes" id="UP000224974"/>
    </source>
</evidence>
<evidence type="ECO:0000313" key="1">
    <source>
        <dbReference type="EMBL" id="PHI31692.1"/>
    </source>
</evidence>
<evidence type="ECO:0000313" key="2">
    <source>
        <dbReference type="EMBL" id="VFS52446.1"/>
    </source>
</evidence>
<evidence type="ECO:0000313" key="4">
    <source>
        <dbReference type="Proteomes" id="UP000373449"/>
    </source>
</evidence>
<dbReference type="EMBL" id="PDDX01000001">
    <property type="protein sequence ID" value="PHI31692.1"/>
    <property type="molecule type" value="Genomic_DNA"/>
</dbReference>
<accession>A0A2C6DTN4</accession>
<reference evidence="2 4" key="3">
    <citation type="submission" date="2019-03" db="EMBL/GenBank/DDBJ databases">
        <authorList>
            <consortium name="Pathogen Informatics"/>
        </authorList>
    </citation>
    <scope>NUCLEOTIDE SEQUENCE [LARGE SCALE GENOMIC DNA]</scope>
    <source>
        <strain evidence="2 4">NCTC12282</strain>
    </source>
</reference>